<sequence length="123" mass="13345">MRRHHVKDRAVEEQPLADPQRAQDLERAEQEKDEQSLDLVQRIVASVLALVVGGGIAVLLSTLTALNALDFDAGSRIGLWVMGGVAGILTAAAVLVINRRHPYSPLLVLGLIPMAVAAYWVWT</sequence>
<dbReference type="KEGG" id="mph:MLP_10150"/>
<feature type="transmembrane region" description="Helical" evidence="2">
    <location>
        <begin position="77"/>
        <end position="97"/>
    </location>
</feature>
<dbReference type="OrthoDB" id="3788664at2"/>
<name>F5XMV6_MICPN</name>
<dbReference type="RefSeq" id="WP_013861912.1">
    <property type="nucleotide sequence ID" value="NC_015635.1"/>
</dbReference>
<accession>F5XMV6</accession>
<feature type="transmembrane region" description="Helical" evidence="2">
    <location>
        <begin position="104"/>
        <end position="122"/>
    </location>
</feature>
<keyword evidence="4" id="KW-1185">Reference proteome</keyword>
<dbReference type="EMBL" id="AP012204">
    <property type="protein sequence ID" value="BAK34029.1"/>
    <property type="molecule type" value="Genomic_DNA"/>
</dbReference>
<dbReference type="AlphaFoldDB" id="F5XMV6"/>
<proteinExistence type="predicted"/>
<dbReference type="Proteomes" id="UP000007947">
    <property type="component" value="Chromosome"/>
</dbReference>
<feature type="region of interest" description="Disordered" evidence="1">
    <location>
        <begin position="1"/>
        <end position="32"/>
    </location>
</feature>
<evidence type="ECO:0000256" key="1">
    <source>
        <dbReference type="SAM" id="MobiDB-lite"/>
    </source>
</evidence>
<keyword evidence="2" id="KW-1133">Transmembrane helix</keyword>
<evidence type="ECO:0000313" key="4">
    <source>
        <dbReference type="Proteomes" id="UP000007947"/>
    </source>
</evidence>
<keyword evidence="2" id="KW-0472">Membrane</keyword>
<feature type="compositionally biased region" description="Basic and acidic residues" evidence="1">
    <location>
        <begin position="21"/>
        <end position="32"/>
    </location>
</feature>
<reference evidence="3 4" key="1">
    <citation type="submission" date="2011-05" db="EMBL/GenBank/DDBJ databases">
        <title>Whole genome sequence of Microlunatus phosphovorus NM-1.</title>
        <authorList>
            <person name="Hosoyama A."/>
            <person name="Sasaki K."/>
            <person name="Harada T."/>
            <person name="Igarashi R."/>
            <person name="Kawakoshi A."/>
            <person name="Sasagawa M."/>
            <person name="Fukada J."/>
            <person name="Nakamura S."/>
            <person name="Katano Y."/>
            <person name="Hanada S."/>
            <person name="Kamagata Y."/>
            <person name="Nakamura N."/>
            <person name="Yamazaki S."/>
            <person name="Fujita N."/>
        </authorList>
    </citation>
    <scope>NUCLEOTIDE SEQUENCE [LARGE SCALE GENOMIC DNA]</scope>
    <source>
        <strain evidence="4">ATCC 700054 / DSM 10555 / JCM 9379 / NBRC 101784 / NCIMB 13414 / VKM Ac-1990 / NM-1</strain>
    </source>
</reference>
<organism evidence="3 4">
    <name type="scientific">Microlunatus phosphovorus (strain ATCC 700054 / DSM 10555 / JCM 9379 / NBRC 101784 / NCIMB 13414 / VKM Ac-1990 / NM-1)</name>
    <dbReference type="NCBI Taxonomy" id="1032480"/>
    <lineage>
        <taxon>Bacteria</taxon>
        <taxon>Bacillati</taxon>
        <taxon>Actinomycetota</taxon>
        <taxon>Actinomycetes</taxon>
        <taxon>Propionibacteriales</taxon>
        <taxon>Propionibacteriaceae</taxon>
        <taxon>Microlunatus</taxon>
    </lineage>
</organism>
<evidence type="ECO:0000313" key="3">
    <source>
        <dbReference type="EMBL" id="BAK34029.1"/>
    </source>
</evidence>
<protein>
    <submittedName>
        <fullName evidence="3">Uncharacterized protein</fullName>
    </submittedName>
</protein>
<gene>
    <name evidence="3" type="ordered locus">MLP_10150</name>
</gene>
<evidence type="ECO:0000256" key="2">
    <source>
        <dbReference type="SAM" id="Phobius"/>
    </source>
</evidence>
<dbReference type="HOGENOM" id="CLU_163982_0_0_11"/>
<feature type="transmembrane region" description="Helical" evidence="2">
    <location>
        <begin position="43"/>
        <end position="65"/>
    </location>
</feature>
<keyword evidence="2" id="KW-0812">Transmembrane</keyword>